<dbReference type="RefSeq" id="WP_077342545.1">
    <property type="nucleotide sequence ID" value="NZ_CP019605.1"/>
</dbReference>
<dbReference type="EMBL" id="CP019605">
    <property type="protein sequence ID" value="AQP44958.1"/>
    <property type="molecule type" value="Genomic_DNA"/>
</dbReference>
<protein>
    <submittedName>
        <fullName evidence="1">Uncharacterized protein</fullName>
    </submittedName>
</protein>
<dbReference type="PANTHER" id="PTHR21015:SF22">
    <property type="entry name" value="GLYCOSYLTRANSFERASE"/>
    <property type="match status" value="1"/>
</dbReference>
<dbReference type="AlphaFoldDB" id="A0A1Q2CFR9"/>
<name>A0A1Q2CFR9_9ACTN</name>
<accession>A0A1Q2CFR9</accession>
<evidence type="ECO:0000313" key="1">
    <source>
        <dbReference type="EMBL" id="AQP44958.1"/>
    </source>
</evidence>
<organism evidence="1 2">
    <name type="scientific">Tessaracoccus flavus</name>
    <dbReference type="NCBI Taxonomy" id="1610493"/>
    <lineage>
        <taxon>Bacteria</taxon>
        <taxon>Bacillati</taxon>
        <taxon>Actinomycetota</taxon>
        <taxon>Actinomycetes</taxon>
        <taxon>Propionibacteriales</taxon>
        <taxon>Propionibacteriaceae</taxon>
        <taxon>Tessaracoccus</taxon>
    </lineage>
</organism>
<dbReference type="PANTHER" id="PTHR21015">
    <property type="entry name" value="UDP-N-ACETYLGLUCOSAMINE--N-ACETYLMURAMYL-(PENTAPEPTIDE) PYROPHOSPHORYL-UNDECAPRENOL N-ACETYLGLUCOSAMINE TRANSFERASE 1"/>
    <property type="match status" value="1"/>
</dbReference>
<dbReference type="Gene3D" id="3.40.50.2000">
    <property type="entry name" value="Glycogen Phosphorylase B"/>
    <property type="match status" value="1"/>
</dbReference>
<dbReference type="Proteomes" id="UP000188324">
    <property type="component" value="Chromosome"/>
</dbReference>
<dbReference type="KEGG" id="tfl:RPIT_09300"/>
<dbReference type="Pfam" id="PF04101">
    <property type="entry name" value="Glyco_tran_28_C"/>
    <property type="match status" value="1"/>
</dbReference>
<dbReference type="STRING" id="1610493.RPIT_09300"/>
<dbReference type="OrthoDB" id="9809594at2"/>
<keyword evidence="2" id="KW-1185">Reference proteome</keyword>
<dbReference type="InterPro" id="IPR007235">
    <property type="entry name" value="Glyco_trans_28_C"/>
</dbReference>
<gene>
    <name evidence="1" type="ORF">RPIT_09300</name>
</gene>
<dbReference type="SUPFAM" id="SSF53756">
    <property type="entry name" value="UDP-Glycosyltransferase/glycogen phosphorylase"/>
    <property type="match status" value="1"/>
</dbReference>
<proteinExistence type="predicted"/>
<evidence type="ECO:0000313" key="2">
    <source>
        <dbReference type="Proteomes" id="UP000188324"/>
    </source>
</evidence>
<reference evidence="1 2" key="1">
    <citation type="journal article" date="2016" name="Int. J. Syst. Evol. Microbiol.">
        <title>Tessaracoccus flavus sp. nov., isolated from the drainage system of a lindane-producing factory.</title>
        <authorList>
            <person name="Kumari R."/>
            <person name="Singh P."/>
            <person name="Schumann P."/>
            <person name="Lal R."/>
        </authorList>
    </citation>
    <scope>NUCLEOTIDE SEQUENCE [LARGE SCALE GENOMIC DNA]</scope>
    <source>
        <strain evidence="1 2">RP1T</strain>
    </source>
</reference>
<sequence>MIGYYVHHHGSGHVTRALTIARRLSSPVTGFSSLARPDGWPGEWIQLPDDRTDRPRDADAGGVLHWAPLGHPGYSRRMGALASWLSAERPRVMVVDVSVEVSLLARLLGVPVVVVAMRGDRTDRAHKAAYDAASALLAPWTEEHREPTWPVRWLDKTVHVGALSRFDGWEAPPGTRTRPDQVLVLWGAGGSEMGEEQIAAAQAATPDYRWTLRTPQHPSPDVWREMNEAAIVVTHGGQNAVAEVAAARRPAVVVAQERPHQEQLATAAALARRGVCTAVPRWPEPHHWPQLLATARERGGEGWASWNPGNGADVAARFLDRFTPEAPL</sequence>
<dbReference type="GO" id="GO:0016758">
    <property type="term" value="F:hexosyltransferase activity"/>
    <property type="evidence" value="ECO:0007669"/>
    <property type="project" value="InterPro"/>
</dbReference>